<organism evidence="7 8">
    <name type="scientific">Janthinobacterium tructae</name>
    <dbReference type="NCBI Taxonomy" id="2590869"/>
    <lineage>
        <taxon>Bacteria</taxon>
        <taxon>Pseudomonadati</taxon>
        <taxon>Pseudomonadota</taxon>
        <taxon>Betaproteobacteria</taxon>
        <taxon>Burkholderiales</taxon>
        <taxon>Oxalobacteraceae</taxon>
        <taxon>Janthinobacterium</taxon>
    </lineage>
</organism>
<feature type="binding site" evidence="5">
    <location>
        <begin position="231"/>
        <end position="238"/>
    </location>
    <ligand>
        <name>ATP</name>
        <dbReference type="ChEBI" id="CHEBI:30616"/>
    </ligand>
</feature>
<dbReference type="GO" id="GO:0005524">
    <property type="term" value="F:ATP binding"/>
    <property type="evidence" value="ECO:0007669"/>
    <property type="project" value="UniProtKB-UniRule"/>
</dbReference>
<dbReference type="GO" id="GO:0003678">
    <property type="term" value="F:DNA helicase activity"/>
    <property type="evidence" value="ECO:0007669"/>
    <property type="project" value="InterPro"/>
</dbReference>
<gene>
    <name evidence="7" type="ORF">FJQ89_00205</name>
</gene>
<keyword evidence="1 5" id="KW-0547">Nucleotide-binding</keyword>
<keyword evidence="3 5" id="KW-0347">Helicase</keyword>
<dbReference type="InterPro" id="IPR014016">
    <property type="entry name" value="UvrD-like_ATP-bd"/>
</dbReference>
<dbReference type="AlphaFoldDB" id="A0A4Y6R811"/>
<dbReference type="EMBL" id="CP041185">
    <property type="protein sequence ID" value="QDG69009.1"/>
    <property type="molecule type" value="Genomic_DNA"/>
</dbReference>
<accession>A0A4Y6R811</accession>
<evidence type="ECO:0000256" key="1">
    <source>
        <dbReference type="ARBA" id="ARBA00022741"/>
    </source>
</evidence>
<keyword evidence="4 5" id="KW-0067">ATP-binding</keyword>
<dbReference type="SUPFAM" id="SSF52540">
    <property type="entry name" value="P-loop containing nucleoside triphosphate hydrolases"/>
    <property type="match status" value="1"/>
</dbReference>
<reference evidence="7 8" key="1">
    <citation type="submission" date="2019-06" db="EMBL/GenBank/DDBJ databases">
        <title>Complete genome sequence of Janthinobacterium sp. SNU WT3 isolated from diseased rainbow trout.</title>
        <authorList>
            <person name="Oh W.T."/>
            <person name="Park S.C."/>
        </authorList>
    </citation>
    <scope>NUCLEOTIDE SEQUENCE [LARGE SCALE GENOMIC DNA]</scope>
    <source>
        <strain evidence="7 8">SNU WT3</strain>
    </source>
</reference>
<dbReference type="RefSeq" id="WP_141168562.1">
    <property type="nucleotide sequence ID" value="NZ_CP041185.1"/>
</dbReference>
<proteinExistence type="predicted"/>
<keyword evidence="8" id="KW-1185">Reference proteome</keyword>
<dbReference type="InterPro" id="IPR000212">
    <property type="entry name" value="DNA_helicase_UvrD/REP"/>
</dbReference>
<evidence type="ECO:0000256" key="3">
    <source>
        <dbReference type="ARBA" id="ARBA00022806"/>
    </source>
</evidence>
<dbReference type="PROSITE" id="PS51198">
    <property type="entry name" value="UVRD_HELICASE_ATP_BIND"/>
    <property type="match status" value="1"/>
</dbReference>
<dbReference type="GO" id="GO:0016787">
    <property type="term" value="F:hydrolase activity"/>
    <property type="evidence" value="ECO:0007669"/>
    <property type="project" value="UniProtKB-UniRule"/>
</dbReference>
<sequence>MAMTKYIIMTEAVLDYCLINEKFSDDFMPIEGHDLKSAELSSDVVGFYTANEPEMPYAALVNKACLEQLKNTGCTPDDAFRRIARVVKELKAPPIHLPRQWSEYHHKNFLAFFALPKTQSTRRWIVDIGGAINTARFDVLALTSTDVDLGRYVPSAWPDDIENQLAALVANGFKSNRPDDTGSLSEEVDLQAIGSTSVANNRTFEEWAGQLTKTQNVVLGHPINASIRIVGPAGSGKTLALSMRAIQISRDIEVQSKGKKILIATHSWAMSERIDGVLRALNGGISPTGITTFPLLSLLELHAGHIGQQRTEVIGDDSSDGRFKSIEIIKNLLGTSDRGAGTGLSKWIIDGLAINEDSRARLDLILNLYDEISGVLTASGVAPDDPDAIRQYINNSREDWMPPFLTVADRGFVVSIYREFIQALVDRSSITTDQFVLDSIRVLETFTWRMRKETDGYDYIFVDELQLFDPQERSALELLGRSRKGVPFVTAEDPSQGIFSALNSRPGIAQNELVYLDTVHRFNKKIFDLISFMYQKFPLNTLPLKIAKSEERGEKLPRLYTLMDDKTALDKAVGLAGQINKTASSSDRICLATLGDVDVELARLLEEQKISVTRLASFDDIEQLAYSKRSIVVAPWQFIGGTQFSHVIVVAAGISPPQSQFGKLRERISIYLSCSRAAQSLDVVCSDYTPLVIGEARDQELLAVEGIS</sequence>
<keyword evidence="2 5" id="KW-0378">Hydrolase</keyword>
<dbReference type="GO" id="GO:0003677">
    <property type="term" value="F:DNA binding"/>
    <property type="evidence" value="ECO:0007669"/>
    <property type="project" value="InterPro"/>
</dbReference>
<evidence type="ECO:0000259" key="6">
    <source>
        <dbReference type="PROSITE" id="PS51198"/>
    </source>
</evidence>
<dbReference type="OrthoDB" id="5441773at2"/>
<evidence type="ECO:0000256" key="5">
    <source>
        <dbReference type="PROSITE-ProRule" id="PRU00560"/>
    </source>
</evidence>
<evidence type="ECO:0000313" key="8">
    <source>
        <dbReference type="Proteomes" id="UP000316665"/>
    </source>
</evidence>
<dbReference type="KEGG" id="jas:FJQ89_00205"/>
<evidence type="ECO:0000256" key="2">
    <source>
        <dbReference type="ARBA" id="ARBA00022801"/>
    </source>
</evidence>
<protein>
    <recommendedName>
        <fullName evidence="6">UvrD-like helicase ATP-binding domain-containing protein</fullName>
    </recommendedName>
</protein>
<dbReference type="PANTHER" id="PTHR11070">
    <property type="entry name" value="UVRD / RECB / PCRA DNA HELICASE FAMILY MEMBER"/>
    <property type="match status" value="1"/>
</dbReference>
<feature type="domain" description="UvrD-like helicase ATP-binding" evidence="6">
    <location>
        <begin position="210"/>
        <end position="535"/>
    </location>
</feature>
<dbReference type="Gene3D" id="3.40.50.300">
    <property type="entry name" value="P-loop containing nucleotide triphosphate hydrolases"/>
    <property type="match status" value="1"/>
</dbReference>
<name>A0A4Y6R811_9BURK</name>
<dbReference type="Proteomes" id="UP000316665">
    <property type="component" value="Chromosome"/>
</dbReference>
<dbReference type="Pfam" id="PF00580">
    <property type="entry name" value="UvrD-helicase"/>
    <property type="match status" value="1"/>
</dbReference>
<evidence type="ECO:0000256" key="4">
    <source>
        <dbReference type="ARBA" id="ARBA00022840"/>
    </source>
</evidence>
<dbReference type="InterPro" id="IPR027417">
    <property type="entry name" value="P-loop_NTPase"/>
</dbReference>
<evidence type="ECO:0000313" key="7">
    <source>
        <dbReference type="EMBL" id="QDG69009.1"/>
    </source>
</evidence>